<accession>A0ABW3HHJ6</accession>
<evidence type="ECO:0008006" key="5">
    <source>
        <dbReference type="Google" id="ProtNLM"/>
    </source>
</evidence>
<dbReference type="RefSeq" id="WP_379068154.1">
    <property type="nucleotide sequence ID" value="NZ_JBHTIT010000001.1"/>
</dbReference>
<feature type="signal peptide" evidence="2">
    <location>
        <begin position="1"/>
        <end position="19"/>
    </location>
</feature>
<feature type="compositionally biased region" description="Low complexity" evidence="1">
    <location>
        <begin position="34"/>
        <end position="54"/>
    </location>
</feature>
<keyword evidence="4" id="KW-1185">Reference proteome</keyword>
<comment type="caution">
    <text evidence="3">The sequence shown here is derived from an EMBL/GenBank/DDBJ whole genome shotgun (WGS) entry which is preliminary data.</text>
</comment>
<dbReference type="EMBL" id="JBHTIT010000001">
    <property type="protein sequence ID" value="MFD0949014.1"/>
    <property type="molecule type" value="Genomic_DNA"/>
</dbReference>
<feature type="region of interest" description="Disordered" evidence="1">
    <location>
        <begin position="25"/>
        <end position="54"/>
    </location>
</feature>
<evidence type="ECO:0000256" key="1">
    <source>
        <dbReference type="SAM" id="MobiDB-lite"/>
    </source>
</evidence>
<proteinExistence type="predicted"/>
<evidence type="ECO:0000256" key="2">
    <source>
        <dbReference type="SAM" id="SignalP"/>
    </source>
</evidence>
<dbReference type="Gene3D" id="3.40.390.10">
    <property type="entry name" value="Collagenase (Catalytic Domain)"/>
    <property type="match status" value="1"/>
</dbReference>
<dbReference type="SUPFAM" id="SSF55486">
    <property type="entry name" value="Metalloproteases ('zincins'), catalytic domain"/>
    <property type="match status" value="1"/>
</dbReference>
<evidence type="ECO:0000313" key="4">
    <source>
        <dbReference type="Proteomes" id="UP001597044"/>
    </source>
</evidence>
<gene>
    <name evidence="3" type="ORF">ACFQ0F_01155</name>
</gene>
<dbReference type="PROSITE" id="PS51257">
    <property type="entry name" value="PROKAR_LIPOPROTEIN"/>
    <property type="match status" value="1"/>
</dbReference>
<name>A0ABW3HHJ6_9GAMM</name>
<dbReference type="InterPro" id="IPR024079">
    <property type="entry name" value="MetalloPept_cat_dom_sf"/>
</dbReference>
<dbReference type="Proteomes" id="UP001597044">
    <property type="component" value="Unassembled WGS sequence"/>
</dbReference>
<protein>
    <recommendedName>
        <fullName evidence="5">Reprolysin-like metallo-peptidase family M12B</fullName>
    </recommendedName>
</protein>
<feature type="chain" id="PRO_5045300020" description="Reprolysin-like metallo-peptidase family M12B" evidence="2">
    <location>
        <begin position="20"/>
        <end position="541"/>
    </location>
</feature>
<sequence>MNKSNKGMFTVLALSAALAACGGGGGGGGGGGASTTTSDSSPTTPVVVAPTSSGQRQVSADCSFTQKIGAARNDNLRISRVSWLQSVQQDSSDVESRLAGAKAVKMRIDVLANNSPLAPVIRSVKVYNAATSGCVSIPVNAPSRVPSSVNEHSLTTAFTADIPAELVQPGMSVSLWLDDNVGRSESEADATYRVLQPRVAPAITETIRIIPIRLSGITGGVSSAEDIASLIERMYPVSQVNVVYAPVLDVGGLLSSVLNLVGSLLYGTIGQMQNLLDTLDDRCAELNGSQWSARTAPKCIGVLPSNLIFSADSGAGQVVGLAYVGGTTMLARSVTAVDNFSVSSPYQSSHWINFNAMTLAHEFGHVMDLDHAACGGATGLDPRLYDDGGLAGGAGYDAVRGSYFSSIGTTEFADVMSYCGKEWMSDRGYLAAMAYRAGSANIAARSINEPSQWLKISLGASGWKVRRSSFAPNTLVPSTLTLRVSSEKGQEALALSSAVVSEHHETGNYGPFFINLGDRDVSALSLESSNVQLASWSADVL</sequence>
<evidence type="ECO:0000313" key="3">
    <source>
        <dbReference type="EMBL" id="MFD0949014.1"/>
    </source>
</evidence>
<organism evidence="3 4">
    <name type="scientific">Paraperlucidibaca wandonensis</name>
    <dbReference type="NCBI Taxonomy" id="1268273"/>
    <lineage>
        <taxon>Bacteria</taxon>
        <taxon>Pseudomonadati</taxon>
        <taxon>Pseudomonadota</taxon>
        <taxon>Gammaproteobacteria</taxon>
        <taxon>Moraxellales</taxon>
        <taxon>Moraxellaceae</taxon>
        <taxon>Paraperlucidibaca</taxon>
    </lineage>
</organism>
<keyword evidence="2" id="KW-0732">Signal</keyword>
<reference evidence="4" key="1">
    <citation type="journal article" date="2019" name="Int. J. Syst. Evol. Microbiol.">
        <title>The Global Catalogue of Microorganisms (GCM) 10K type strain sequencing project: providing services to taxonomists for standard genome sequencing and annotation.</title>
        <authorList>
            <consortium name="The Broad Institute Genomics Platform"/>
            <consortium name="The Broad Institute Genome Sequencing Center for Infectious Disease"/>
            <person name="Wu L."/>
            <person name="Ma J."/>
        </authorList>
    </citation>
    <scope>NUCLEOTIDE SEQUENCE [LARGE SCALE GENOMIC DNA]</scope>
    <source>
        <strain evidence="4">CCUG 63419</strain>
    </source>
</reference>